<evidence type="ECO:0000313" key="2">
    <source>
        <dbReference type="EMBL" id="TDW25067.1"/>
    </source>
</evidence>
<dbReference type="InterPro" id="IPR018310">
    <property type="entry name" value="Put_endonuclease_Z1-dom"/>
</dbReference>
<comment type="caution">
    <text evidence="2">The sequence shown here is derived from an EMBL/GenBank/DDBJ whole genome shotgun (WGS) entry which is preliminary data.</text>
</comment>
<dbReference type="EMBL" id="SODD01000006">
    <property type="protein sequence ID" value="TDW25067.1"/>
    <property type="molecule type" value="Genomic_DNA"/>
</dbReference>
<sequence>MDVFGIGYDEYRDWIRNSRKRGISWDDIALGLKKDERGLVEFLNRKVFEDGFCEITLEEWDAIVKSLKESEEKMIAFKDSKKSGIITNGADNNEFEVPKGNQTVWVNYRKMLKRKKFDEDAIAGIEDSAHRTLKRLSIDTRQIGSIKGMVVGNVQSGKTANMAGLIAMAADYGWNMFIVLSGTIDNLRIQTQERLINDLNYQDNCNISFQLLEHPSTSSGFVKESQLFNFNDGQSKRYFTVCLKNAKRLQALNDWLHHDENKYKNMKILIIDDEADQASVNTSNMYETLSIEEINDERKKINKLIIDLVEGTKNGYIKNKDFKAKAINYVSYTATPYANFLNESTIDSLYPRNFINFLDQTKEYFGPQEIFGVSGVEDYNGMDIVRNADDFDRKALKNATERNLNFSAPKSLEHSLLWFLCTAATMRHFQVNSLISRKPVTLLIHVSQRQADHNTIYHSLHNLLTSYKHNVSQTIEACKKVWMRETTALDKGKFIDSLPLYDYNSRKINDYPMFEEIEIYIEELLSKISYIKLDEQGNLNYHNGLHICVDNCANNMSRDSDDHVRLAYPSEIKDDNLAPAFIVIGGSTLSRGLTMEGLVSTYFLRTVKQADTLMQMGRWFGYRKGYELLPRIWMDSDAQEKFEFLSELDYELRSDLERFQNGCDPKEYGVNIKSTPKMSWLAITSKNKMQAAINANFDFSGYSTQTTLFSNNEESVATNLANLDVLIQKLDDFDVTHDGTSLCCRNVNFNEVIKPFLEVYQAPKETSFFHEIEQFTKWFEEINSSQEYDNWNIVFNGSGKINDQNPWVVKNYGLGLTNRSKLISEKNDEKNLIDIRILRSPIDLLADVPLEFASRVDFKGLSRNQKRITQEYKSYRKLVGLEKTPLLTIYRIKKDYKYLSNSNKINKTREDMCAVDDLVGLMITMPGQKINDNHVVTITIDLAKHKEFDYED</sequence>
<evidence type="ECO:0000259" key="1">
    <source>
        <dbReference type="Pfam" id="PF10593"/>
    </source>
</evidence>
<name>A0A4R8A3B1_9FIRM</name>
<dbReference type="Pfam" id="PF10593">
    <property type="entry name" value="Z1"/>
    <property type="match status" value="1"/>
</dbReference>
<organism evidence="2 3">
    <name type="scientific">Breznakia blatticola</name>
    <dbReference type="NCBI Taxonomy" id="1754012"/>
    <lineage>
        <taxon>Bacteria</taxon>
        <taxon>Bacillati</taxon>
        <taxon>Bacillota</taxon>
        <taxon>Erysipelotrichia</taxon>
        <taxon>Erysipelotrichales</taxon>
        <taxon>Erysipelotrichaceae</taxon>
        <taxon>Breznakia</taxon>
    </lineage>
</organism>
<keyword evidence="3" id="KW-1185">Reference proteome</keyword>
<feature type="domain" description="Putative endonuclease Z1" evidence="1">
    <location>
        <begin position="411"/>
        <end position="677"/>
    </location>
</feature>
<gene>
    <name evidence="2" type="ORF">EDD63_1068</name>
</gene>
<dbReference type="AlphaFoldDB" id="A0A4R8A3B1"/>
<protein>
    <submittedName>
        <fullName evidence="2">Z1 domain-containing protein</fullName>
    </submittedName>
</protein>
<dbReference type="OrthoDB" id="436461at2"/>
<accession>A0A4R8A3B1</accession>
<dbReference type="Proteomes" id="UP000294743">
    <property type="component" value="Unassembled WGS sequence"/>
</dbReference>
<dbReference type="RefSeq" id="WP_134168291.1">
    <property type="nucleotide sequence ID" value="NZ_SODD01000006.1"/>
</dbReference>
<reference evidence="2 3" key="1">
    <citation type="submission" date="2019-03" db="EMBL/GenBank/DDBJ databases">
        <title>Genomic Encyclopedia of Type Strains, Phase IV (KMG-IV): sequencing the most valuable type-strain genomes for metagenomic binning, comparative biology and taxonomic classification.</title>
        <authorList>
            <person name="Goeker M."/>
        </authorList>
    </citation>
    <scope>NUCLEOTIDE SEQUENCE [LARGE SCALE GENOMIC DNA]</scope>
    <source>
        <strain evidence="2 3">DSM 28867</strain>
    </source>
</reference>
<evidence type="ECO:0000313" key="3">
    <source>
        <dbReference type="Proteomes" id="UP000294743"/>
    </source>
</evidence>
<proteinExistence type="predicted"/>